<comment type="caution">
    <text evidence="1">The sequence shown here is derived from an EMBL/GenBank/DDBJ whole genome shotgun (WGS) entry which is preliminary data.</text>
</comment>
<gene>
    <name evidence="2" type="ORF">PF005_g29747</name>
    <name evidence="1" type="ORF">PF011_g27932</name>
</gene>
<reference evidence="1 4" key="1">
    <citation type="submission" date="2018-09" db="EMBL/GenBank/DDBJ databases">
        <title>Genomic investigation of the strawberry pathogen Phytophthora fragariae indicates pathogenicity is determined by transcriptional variation in three key races.</title>
        <authorList>
            <person name="Adams T.M."/>
            <person name="Armitage A.D."/>
            <person name="Sobczyk M.K."/>
            <person name="Bates H.J."/>
            <person name="Dunwell J.M."/>
            <person name="Nellist C.F."/>
            <person name="Harrison R.J."/>
        </authorList>
    </citation>
    <scope>NUCLEOTIDE SEQUENCE [LARGE SCALE GENOMIC DNA]</scope>
    <source>
        <strain evidence="2 3">NOV-27</strain>
        <strain evidence="1 4">SCRP245</strain>
    </source>
</reference>
<sequence length="117" mass="12808">MALPAAADVLPVGDFPIYLLVTDMPLFGEGSHRGRYQGRPGGIRGDLHWTMLQVHCHLAHTDEDSLINGYVPGSRVRVNLVIEYVAGKKSGHDVVCLIKHVSALTSLVNEYSKVDML</sequence>
<dbReference type="EMBL" id="QXFW01004268">
    <property type="protein sequence ID" value="KAE8966448.1"/>
    <property type="molecule type" value="Genomic_DNA"/>
</dbReference>
<evidence type="ECO:0000313" key="3">
    <source>
        <dbReference type="Proteomes" id="UP000433483"/>
    </source>
</evidence>
<name>A0A6A3HCV1_9STRA</name>
<organism evidence="1 4">
    <name type="scientific">Phytophthora fragariae</name>
    <dbReference type="NCBI Taxonomy" id="53985"/>
    <lineage>
        <taxon>Eukaryota</taxon>
        <taxon>Sar</taxon>
        <taxon>Stramenopiles</taxon>
        <taxon>Oomycota</taxon>
        <taxon>Peronosporomycetes</taxon>
        <taxon>Peronosporales</taxon>
        <taxon>Peronosporaceae</taxon>
        <taxon>Phytophthora</taxon>
    </lineage>
</organism>
<dbReference type="AlphaFoldDB" id="A0A6A3HCV1"/>
<accession>A0A6A3HCV1</accession>
<protein>
    <submittedName>
        <fullName evidence="1">Uncharacterized protein</fullName>
    </submittedName>
</protein>
<evidence type="ECO:0000313" key="1">
    <source>
        <dbReference type="EMBL" id="KAE8966448.1"/>
    </source>
</evidence>
<dbReference type="Proteomes" id="UP000433483">
    <property type="component" value="Unassembled WGS sequence"/>
</dbReference>
<dbReference type="OrthoDB" id="135203at2759"/>
<dbReference type="Proteomes" id="UP000460718">
    <property type="component" value="Unassembled WGS sequence"/>
</dbReference>
<evidence type="ECO:0000313" key="4">
    <source>
        <dbReference type="Proteomes" id="UP000460718"/>
    </source>
</evidence>
<keyword evidence="3" id="KW-1185">Reference proteome</keyword>
<proteinExistence type="predicted"/>
<evidence type="ECO:0000313" key="2">
    <source>
        <dbReference type="EMBL" id="KAE9165103.1"/>
    </source>
</evidence>
<dbReference type="EMBL" id="QXGB01004757">
    <property type="protein sequence ID" value="KAE9165103.1"/>
    <property type="molecule type" value="Genomic_DNA"/>
</dbReference>